<keyword evidence="5" id="KW-1185">Reference proteome</keyword>
<keyword evidence="1" id="KW-1133">Transmembrane helix</keyword>
<evidence type="ECO:0008006" key="6">
    <source>
        <dbReference type="Google" id="ProtNLM"/>
    </source>
</evidence>
<evidence type="ECO:0000259" key="2">
    <source>
        <dbReference type="Pfam" id="PF07290"/>
    </source>
</evidence>
<feature type="domain" description="Inner membrane protein YqiJ OB-fold" evidence="2">
    <location>
        <begin position="138"/>
        <end position="194"/>
    </location>
</feature>
<organism evidence="4 5">
    <name type="scientific">Aquisalimonas asiatica</name>
    <dbReference type="NCBI Taxonomy" id="406100"/>
    <lineage>
        <taxon>Bacteria</taxon>
        <taxon>Pseudomonadati</taxon>
        <taxon>Pseudomonadota</taxon>
        <taxon>Gammaproteobacteria</taxon>
        <taxon>Chromatiales</taxon>
        <taxon>Ectothiorhodospiraceae</taxon>
        <taxon>Aquisalimonas</taxon>
    </lineage>
</organism>
<sequence length="205" mass="21525">MFDELMAPAVQPFMIAAGIVAAIAVVELLALVFGIGLSSALDSLVPDVDLDAGGSVLSWLGFGQVPFLVVLIIMLATFSVAGLCIQWLAEQTLGAPLWPAVASVAALAVTLPVSARLSGWLGRLMPADESSGIHRDVLVGRDGVISQGVATAERTAEAEVVGPKGLKHWIRVRAEQGEAIQPGDPVRIIARESRVVFVARRRATD</sequence>
<keyword evidence="1" id="KW-0472">Membrane</keyword>
<keyword evidence="1" id="KW-0812">Transmembrane</keyword>
<dbReference type="AlphaFoldDB" id="A0A1H8VHY6"/>
<proteinExistence type="predicted"/>
<evidence type="ECO:0000313" key="4">
    <source>
        <dbReference type="EMBL" id="SEP14999.1"/>
    </source>
</evidence>
<evidence type="ECO:0000259" key="3">
    <source>
        <dbReference type="Pfam" id="PF21001"/>
    </source>
</evidence>
<evidence type="ECO:0000256" key="1">
    <source>
        <dbReference type="SAM" id="Phobius"/>
    </source>
</evidence>
<feature type="domain" description="Inner membrane protein YqiJ N-terminal" evidence="3">
    <location>
        <begin position="12"/>
        <end position="113"/>
    </location>
</feature>
<dbReference type="RefSeq" id="WP_091646121.1">
    <property type="nucleotide sequence ID" value="NZ_FOEG01000012.1"/>
</dbReference>
<dbReference type="InterPro" id="IPR010840">
    <property type="entry name" value="YqiJ_OB"/>
</dbReference>
<feature type="transmembrane region" description="Helical" evidence="1">
    <location>
        <begin position="95"/>
        <end position="115"/>
    </location>
</feature>
<feature type="transmembrane region" description="Helical" evidence="1">
    <location>
        <begin position="12"/>
        <end position="37"/>
    </location>
</feature>
<dbReference type="Pfam" id="PF07290">
    <property type="entry name" value="YqiJ_OB"/>
    <property type="match status" value="1"/>
</dbReference>
<dbReference type="InterPro" id="IPR048376">
    <property type="entry name" value="YqiJ_N"/>
</dbReference>
<dbReference type="Pfam" id="PF21001">
    <property type="entry name" value="YqiJ_N"/>
    <property type="match status" value="1"/>
</dbReference>
<dbReference type="Proteomes" id="UP000199657">
    <property type="component" value="Unassembled WGS sequence"/>
</dbReference>
<gene>
    <name evidence="4" type="ORF">SAMN04488052_11295</name>
</gene>
<name>A0A1H8VHY6_9GAMM</name>
<reference evidence="4 5" key="1">
    <citation type="submission" date="2016-10" db="EMBL/GenBank/DDBJ databases">
        <authorList>
            <person name="de Groot N.N."/>
        </authorList>
    </citation>
    <scope>NUCLEOTIDE SEQUENCE [LARGE SCALE GENOMIC DNA]</scope>
    <source>
        <strain evidence="4 5">CGMCC 1.6291</strain>
    </source>
</reference>
<dbReference type="STRING" id="406100.SAMN04488052_11295"/>
<accession>A0A1H8VHY6</accession>
<evidence type="ECO:0000313" key="5">
    <source>
        <dbReference type="Proteomes" id="UP000199657"/>
    </source>
</evidence>
<dbReference type="OrthoDB" id="7207054at2"/>
<feature type="transmembrane region" description="Helical" evidence="1">
    <location>
        <begin position="67"/>
        <end position="89"/>
    </location>
</feature>
<dbReference type="EMBL" id="FOEG01000012">
    <property type="protein sequence ID" value="SEP14999.1"/>
    <property type="molecule type" value="Genomic_DNA"/>
</dbReference>
<protein>
    <recommendedName>
        <fullName evidence="6">Membrane protein implicated in regulation of membrane protease activity</fullName>
    </recommendedName>
</protein>